<dbReference type="Proteomes" id="UP001285921">
    <property type="component" value="Unassembled WGS sequence"/>
</dbReference>
<keyword evidence="1" id="KW-1133">Transmembrane helix</keyword>
<evidence type="ECO:0000256" key="1">
    <source>
        <dbReference type="SAM" id="Phobius"/>
    </source>
</evidence>
<sequence length="151" mass="17511">MIRSQGPASTEYKVEYADGHYYTIVDQKGSLTTYDERGEPSIMIAAYEGNKRILGENDERYWPSWIMLAAYPDYQPERGNLIAFIGALVLMVYGWCLFKYEWFQNFLFLISLKWIWTNSQEPSEFYYFSSKAGGIVAIVLAMSLLIKSLSY</sequence>
<feature type="transmembrane region" description="Helical" evidence="1">
    <location>
        <begin position="125"/>
        <end position="146"/>
    </location>
</feature>
<dbReference type="Pfam" id="PF19701">
    <property type="entry name" value="DUF6199"/>
    <property type="match status" value="1"/>
</dbReference>
<dbReference type="EMBL" id="BTCL01000006">
    <property type="protein sequence ID" value="GMK45107.1"/>
    <property type="molecule type" value="Genomic_DNA"/>
</dbReference>
<dbReference type="RefSeq" id="WP_317979920.1">
    <property type="nucleotide sequence ID" value="NZ_BTCL01000006.1"/>
</dbReference>
<comment type="caution">
    <text evidence="3">The sequence shown here is derived from an EMBL/GenBank/DDBJ whole genome shotgun (WGS) entry which is preliminary data.</text>
</comment>
<name>A0ABQ6NLR1_9BACL</name>
<reference evidence="3 4" key="1">
    <citation type="submission" date="2023-05" db="EMBL/GenBank/DDBJ databases">
        <title>Draft genome of Paenibacillus sp. CCS26.</title>
        <authorList>
            <person name="Akita H."/>
            <person name="Shinto Y."/>
            <person name="Kimura Z."/>
        </authorList>
    </citation>
    <scope>NUCLEOTIDE SEQUENCE [LARGE SCALE GENOMIC DNA]</scope>
    <source>
        <strain evidence="3 4">CCS26</strain>
    </source>
</reference>
<gene>
    <name evidence="3" type="ORF">PghCCS26_22350</name>
</gene>
<feature type="transmembrane region" description="Helical" evidence="1">
    <location>
        <begin position="81"/>
        <end position="100"/>
    </location>
</feature>
<proteinExistence type="predicted"/>
<protein>
    <recommendedName>
        <fullName evidence="2">DUF6199 domain-containing protein</fullName>
    </recommendedName>
</protein>
<keyword evidence="4" id="KW-1185">Reference proteome</keyword>
<feature type="domain" description="DUF6199" evidence="2">
    <location>
        <begin position="87"/>
        <end position="146"/>
    </location>
</feature>
<evidence type="ECO:0000259" key="2">
    <source>
        <dbReference type="Pfam" id="PF19701"/>
    </source>
</evidence>
<organism evidence="3 4">
    <name type="scientific">Paenibacillus glycanilyticus</name>
    <dbReference type="NCBI Taxonomy" id="126569"/>
    <lineage>
        <taxon>Bacteria</taxon>
        <taxon>Bacillati</taxon>
        <taxon>Bacillota</taxon>
        <taxon>Bacilli</taxon>
        <taxon>Bacillales</taxon>
        <taxon>Paenibacillaceae</taxon>
        <taxon>Paenibacillus</taxon>
    </lineage>
</organism>
<accession>A0ABQ6NLR1</accession>
<evidence type="ECO:0000313" key="4">
    <source>
        <dbReference type="Proteomes" id="UP001285921"/>
    </source>
</evidence>
<keyword evidence="1" id="KW-0472">Membrane</keyword>
<dbReference type="InterPro" id="IPR045679">
    <property type="entry name" value="DUF6199"/>
</dbReference>
<evidence type="ECO:0000313" key="3">
    <source>
        <dbReference type="EMBL" id="GMK45107.1"/>
    </source>
</evidence>
<keyword evidence="1" id="KW-0812">Transmembrane</keyword>